<evidence type="ECO:0000313" key="1">
    <source>
        <dbReference type="EMBL" id="GLQ20512.1"/>
    </source>
</evidence>
<dbReference type="EMBL" id="BSNJ01000003">
    <property type="protein sequence ID" value="GLQ20512.1"/>
    <property type="molecule type" value="Genomic_DNA"/>
</dbReference>
<gene>
    <name evidence="1" type="ORF">GCM10007854_14670</name>
</gene>
<dbReference type="RefSeq" id="WP_284371189.1">
    <property type="nucleotide sequence ID" value="NZ_BSNJ01000003.1"/>
</dbReference>
<dbReference type="Pfam" id="PF07087">
    <property type="entry name" value="DUF1353"/>
    <property type="match status" value="1"/>
</dbReference>
<reference evidence="1" key="1">
    <citation type="journal article" date="2014" name="Int. J. Syst. Evol. Microbiol.">
        <title>Complete genome of a new Firmicutes species belonging to the dominant human colonic microbiota ('Ruminococcus bicirculans') reveals two chromosomes and a selective capacity to utilize plant glucans.</title>
        <authorList>
            <consortium name="NISC Comparative Sequencing Program"/>
            <person name="Wegmann U."/>
            <person name="Louis P."/>
            <person name="Goesmann A."/>
            <person name="Henrissat B."/>
            <person name="Duncan S.H."/>
            <person name="Flint H.J."/>
        </authorList>
    </citation>
    <scope>NUCLEOTIDE SEQUENCE</scope>
    <source>
        <strain evidence="1">NBRC 108216</strain>
    </source>
</reference>
<organism evidence="1 2">
    <name type="scientific">Algimonas porphyrae</name>
    <dbReference type="NCBI Taxonomy" id="1128113"/>
    <lineage>
        <taxon>Bacteria</taxon>
        <taxon>Pseudomonadati</taxon>
        <taxon>Pseudomonadota</taxon>
        <taxon>Alphaproteobacteria</taxon>
        <taxon>Maricaulales</taxon>
        <taxon>Robiginitomaculaceae</taxon>
        <taxon>Algimonas</taxon>
    </lineage>
</organism>
<evidence type="ECO:0000313" key="2">
    <source>
        <dbReference type="Proteomes" id="UP001161390"/>
    </source>
</evidence>
<keyword evidence="2" id="KW-1185">Reference proteome</keyword>
<dbReference type="Proteomes" id="UP001161390">
    <property type="component" value="Unassembled WGS sequence"/>
</dbReference>
<protein>
    <recommendedName>
        <fullName evidence="3">DUF1353 domain-containing protein</fullName>
    </recommendedName>
</protein>
<comment type="caution">
    <text evidence="1">The sequence shown here is derived from an EMBL/GenBank/DDBJ whole genome shotgun (WGS) entry which is preliminary data.</text>
</comment>
<reference evidence="1" key="2">
    <citation type="submission" date="2023-01" db="EMBL/GenBank/DDBJ databases">
        <title>Draft genome sequence of Algimonas porphyrae strain NBRC 108216.</title>
        <authorList>
            <person name="Sun Q."/>
            <person name="Mori K."/>
        </authorList>
    </citation>
    <scope>NUCLEOTIDE SEQUENCE</scope>
    <source>
        <strain evidence="1">NBRC 108216</strain>
    </source>
</reference>
<name>A0ABQ5V2Q6_9PROT</name>
<sequence length="187" mass="21377">MGRFTTPLIYRRIPDCVRTGRPRFRLRESFTYALKEKDGPIAILVPKNFKTDLATIPRLIDDWFGLNPSGRLAKAAVLHDYLYGDPQALLPLIWAILNNRTRLGEDYVRTLTGPLPERVDDLRQLADDPAFQRRVADRIFREAAQVPPRSGWDGRMSRLIACLAYTAVRLFGGRAFQTSLKTKESFV</sequence>
<proteinExistence type="predicted"/>
<accession>A0ABQ5V2Q6</accession>
<dbReference type="InterPro" id="IPR010767">
    <property type="entry name" value="Phage_CGC-2007_Cje0229"/>
</dbReference>
<evidence type="ECO:0008006" key="3">
    <source>
        <dbReference type="Google" id="ProtNLM"/>
    </source>
</evidence>